<dbReference type="Gene3D" id="3.30.750.44">
    <property type="match status" value="1"/>
</dbReference>
<evidence type="ECO:0000313" key="4">
    <source>
        <dbReference type="Proteomes" id="UP000007013"/>
    </source>
</evidence>
<protein>
    <submittedName>
        <fullName evidence="3">Peptidase S41</fullName>
    </submittedName>
</protein>
<dbReference type="AlphaFoldDB" id="B1ZVC7"/>
<dbReference type="Gene3D" id="2.30.42.10">
    <property type="match status" value="1"/>
</dbReference>
<reference evidence="3 4" key="1">
    <citation type="journal article" date="2011" name="J. Bacteriol.">
        <title>Genome sequence of the verrucomicrobium Opitutus terrae PB90-1, an abundant inhabitant of rice paddy soil ecosystems.</title>
        <authorList>
            <person name="van Passel M.W."/>
            <person name="Kant R."/>
            <person name="Palva A."/>
            <person name="Copeland A."/>
            <person name="Lucas S."/>
            <person name="Lapidus A."/>
            <person name="Glavina del Rio T."/>
            <person name="Pitluck S."/>
            <person name="Goltsman E."/>
            <person name="Clum A."/>
            <person name="Sun H."/>
            <person name="Schmutz J."/>
            <person name="Larimer F.W."/>
            <person name="Land M.L."/>
            <person name="Hauser L."/>
            <person name="Kyrpides N."/>
            <person name="Mikhailova N."/>
            <person name="Richardson P.P."/>
            <person name="Janssen P.H."/>
            <person name="de Vos W.M."/>
            <person name="Smidt H."/>
        </authorList>
    </citation>
    <scope>NUCLEOTIDE SEQUENCE [LARGE SCALE GENOMIC DNA]</scope>
    <source>
        <strain evidence="4">DSM 11246 / JCM 15787 / PB90-1</strain>
    </source>
</reference>
<sequence>MRATATILGLLGMSCALCAADIANRLSPRDRSLGFRMLEQVRRDIEENHFDPALKGVNLSERFNAARGEIEAAKDNGDVFRAIASAVRSLKDSRTQFVPPGRAATYNYGWDATPCGRECIINDVDPAGPAAGLLAPGDRLLAINGAAIDRATWPAWTYYLQAIEPHAKLRLVVAAPEQPPREVEVVTLVTPRAAIVDLSRVVQQILDERDELERETRSTFKVYDNVLVWRLKTFTYDENDIRSGLRRARGHQSLILDLRGNGGGNEPTMERLIGGFFDRDVGIGTLKKRAGRQPLTAKSSGRDVWAGRLLVLVDGETGGAAEIFAATIQREGRGLLVGDHTAGVAQQGNYYSHSIGANRLTLFGVFVATAEFELADGRTIEGSGLTPDFLIIRKPADVAAQNDPVLAMALKQFGVTRSAAGLGRDYLGVIEQ</sequence>
<dbReference type="InterPro" id="IPR001478">
    <property type="entry name" value="PDZ"/>
</dbReference>
<dbReference type="PROSITE" id="PS50106">
    <property type="entry name" value="PDZ"/>
    <property type="match status" value="1"/>
</dbReference>
<evidence type="ECO:0000256" key="1">
    <source>
        <dbReference type="SAM" id="SignalP"/>
    </source>
</evidence>
<feature type="signal peptide" evidence="1">
    <location>
        <begin position="1"/>
        <end position="19"/>
    </location>
</feature>
<evidence type="ECO:0000313" key="3">
    <source>
        <dbReference type="EMBL" id="ACB76794.1"/>
    </source>
</evidence>
<name>B1ZVC7_OPITP</name>
<dbReference type="GO" id="GO:0004175">
    <property type="term" value="F:endopeptidase activity"/>
    <property type="evidence" value="ECO:0007669"/>
    <property type="project" value="TreeGrafter"/>
</dbReference>
<dbReference type="SMART" id="SM00245">
    <property type="entry name" value="TSPc"/>
    <property type="match status" value="1"/>
</dbReference>
<dbReference type="eggNOG" id="COG0793">
    <property type="taxonomic scope" value="Bacteria"/>
</dbReference>
<dbReference type="CDD" id="cd06567">
    <property type="entry name" value="Peptidase_S41"/>
    <property type="match status" value="1"/>
</dbReference>
<organism evidence="3 4">
    <name type="scientific">Opitutus terrae (strain DSM 11246 / JCM 15787 / PB90-1)</name>
    <dbReference type="NCBI Taxonomy" id="452637"/>
    <lineage>
        <taxon>Bacteria</taxon>
        <taxon>Pseudomonadati</taxon>
        <taxon>Verrucomicrobiota</taxon>
        <taxon>Opitutia</taxon>
        <taxon>Opitutales</taxon>
        <taxon>Opitutaceae</taxon>
        <taxon>Opitutus</taxon>
    </lineage>
</organism>
<dbReference type="GO" id="GO:0030288">
    <property type="term" value="C:outer membrane-bounded periplasmic space"/>
    <property type="evidence" value="ECO:0007669"/>
    <property type="project" value="TreeGrafter"/>
</dbReference>
<keyword evidence="1" id="KW-0732">Signal</keyword>
<evidence type="ECO:0000259" key="2">
    <source>
        <dbReference type="PROSITE" id="PS50106"/>
    </source>
</evidence>
<dbReference type="SUPFAM" id="SSF50156">
    <property type="entry name" value="PDZ domain-like"/>
    <property type="match status" value="1"/>
</dbReference>
<dbReference type="GO" id="GO:0006508">
    <property type="term" value="P:proteolysis"/>
    <property type="evidence" value="ECO:0007669"/>
    <property type="project" value="InterPro"/>
</dbReference>
<dbReference type="InterPro" id="IPR005151">
    <property type="entry name" value="Tail-specific_protease"/>
</dbReference>
<feature type="chain" id="PRO_5002772749" evidence="1">
    <location>
        <begin position="20"/>
        <end position="432"/>
    </location>
</feature>
<proteinExistence type="predicted"/>
<dbReference type="Pfam" id="PF03572">
    <property type="entry name" value="Peptidase_S41"/>
    <property type="match status" value="1"/>
</dbReference>
<dbReference type="SUPFAM" id="SSF52096">
    <property type="entry name" value="ClpP/crotonase"/>
    <property type="match status" value="1"/>
</dbReference>
<accession>B1ZVC7</accession>
<dbReference type="PANTHER" id="PTHR32060:SF30">
    <property type="entry name" value="CARBOXY-TERMINAL PROCESSING PROTEASE CTPA"/>
    <property type="match status" value="1"/>
</dbReference>
<gene>
    <name evidence="3" type="ordered locus">Oter_3517</name>
</gene>
<dbReference type="InterPro" id="IPR029045">
    <property type="entry name" value="ClpP/crotonase-like_dom_sf"/>
</dbReference>
<keyword evidence="4" id="KW-1185">Reference proteome</keyword>
<dbReference type="PROSITE" id="PS51257">
    <property type="entry name" value="PROKAR_LIPOPROTEIN"/>
    <property type="match status" value="1"/>
</dbReference>
<dbReference type="STRING" id="452637.Oter_3517"/>
<dbReference type="PANTHER" id="PTHR32060">
    <property type="entry name" value="TAIL-SPECIFIC PROTEASE"/>
    <property type="match status" value="1"/>
</dbReference>
<dbReference type="GO" id="GO:0008236">
    <property type="term" value="F:serine-type peptidase activity"/>
    <property type="evidence" value="ECO:0007669"/>
    <property type="project" value="InterPro"/>
</dbReference>
<dbReference type="KEGG" id="ote:Oter_3517"/>
<dbReference type="GO" id="GO:0007165">
    <property type="term" value="P:signal transduction"/>
    <property type="evidence" value="ECO:0007669"/>
    <property type="project" value="TreeGrafter"/>
</dbReference>
<dbReference type="Gene3D" id="3.90.226.10">
    <property type="entry name" value="2-enoyl-CoA Hydratase, Chain A, domain 1"/>
    <property type="match status" value="1"/>
</dbReference>
<dbReference type="Proteomes" id="UP000007013">
    <property type="component" value="Chromosome"/>
</dbReference>
<dbReference type="EMBL" id="CP001032">
    <property type="protein sequence ID" value="ACB76794.1"/>
    <property type="molecule type" value="Genomic_DNA"/>
</dbReference>
<feature type="domain" description="PDZ" evidence="2">
    <location>
        <begin position="120"/>
        <end position="152"/>
    </location>
</feature>
<dbReference type="InterPro" id="IPR036034">
    <property type="entry name" value="PDZ_sf"/>
</dbReference>
<dbReference type="HOGENOM" id="CLU_634369_0_0_0"/>